<evidence type="ECO:0000313" key="9">
    <source>
        <dbReference type="Proteomes" id="UP000070412"/>
    </source>
</evidence>
<evidence type="ECO:0000256" key="2">
    <source>
        <dbReference type="ARBA" id="ARBA00022692"/>
    </source>
</evidence>
<keyword evidence="3 5" id="KW-1133">Transmembrane helix</keyword>
<evidence type="ECO:0000259" key="6">
    <source>
        <dbReference type="Pfam" id="PF06271"/>
    </source>
</evidence>
<feature type="domain" description="RDD" evidence="6">
    <location>
        <begin position="24"/>
        <end position="90"/>
    </location>
</feature>
<keyword evidence="2 5" id="KW-0812">Transmembrane</keyword>
<keyword evidence="9" id="KW-1185">Reference proteome</keyword>
<dbReference type="OrthoDB" id="10061042at2759"/>
<evidence type="ECO:0000313" key="8">
    <source>
        <dbReference type="EnsemblMetazoa" id="KAF7494479.1"/>
    </source>
</evidence>
<protein>
    <recommendedName>
        <fullName evidence="6">RDD domain-containing protein</fullName>
    </recommendedName>
</protein>
<dbReference type="EMBL" id="WVUK01000053">
    <property type="protein sequence ID" value="KAF7494479.1"/>
    <property type="molecule type" value="Genomic_DNA"/>
</dbReference>
<sequence>MDFRELESLFPKDNDGVQDLLLKLFWIYIKTIKYATLFYLFYLIYETIFLFGLLNRTYPGATIGKHILGLRVISCNNIQPISLTSAHLVRVTPAGNIGIVNQIVTISNTIQTINILTSRYNRSYFDAKMGCLVVDMSAQAMLEASEAASQLASNSAARIIHNRNRNRL</sequence>
<reference evidence="9" key="1">
    <citation type="journal article" date="2020" name="PLoS Negl. Trop. Dis.">
        <title>High-quality nuclear genome for Sarcoptes scabiei-A critical resource for a neglected parasite.</title>
        <authorList>
            <person name="Korhonen P.K."/>
            <person name="Gasser R.B."/>
            <person name="Ma G."/>
            <person name="Wang T."/>
            <person name="Stroehlein A.J."/>
            <person name="Young N.D."/>
            <person name="Ang C.S."/>
            <person name="Fernando D.D."/>
            <person name="Lu H.C."/>
            <person name="Taylor S."/>
            <person name="Reynolds S.L."/>
            <person name="Mofiz E."/>
            <person name="Najaraj S.H."/>
            <person name="Gowda H."/>
            <person name="Madugundu A."/>
            <person name="Renuse S."/>
            <person name="Holt D."/>
            <person name="Pandey A."/>
            <person name="Papenfuss A.T."/>
            <person name="Fischer K."/>
        </authorList>
    </citation>
    <scope>NUCLEOTIDE SEQUENCE [LARGE SCALE GENOMIC DNA]</scope>
</reference>
<reference evidence="7" key="2">
    <citation type="submission" date="2020-01" db="EMBL/GenBank/DDBJ databases">
        <authorList>
            <person name="Korhonen P.K.K."/>
            <person name="Guangxu M.G."/>
            <person name="Wang T.W."/>
            <person name="Stroehlein A.J.S."/>
            <person name="Young N.D."/>
            <person name="Ang C.-S.A."/>
            <person name="Fernando D.W.F."/>
            <person name="Lu H.L."/>
            <person name="Taylor S.T."/>
            <person name="Ehtesham M.E.M."/>
            <person name="Najaraj S.H.N."/>
            <person name="Harsha G.H.G."/>
            <person name="Madugundu A.M."/>
            <person name="Renuse S.R."/>
            <person name="Holt D.H."/>
            <person name="Pandey A.P."/>
            <person name="Papenfuss A.P."/>
            <person name="Gasser R.B.G."/>
            <person name="Fischer K.F."/>
        </authorList>
    </citation>
    <scope>NUCLEOTIDE SEQUENCE</scope>
    <source>
        <strain evidence="7">SSS_KF_BRIS2020</strain>
    </source>
</reference>
<dbReference type="AlphaFoldDB" id="A0A834RD66"/>
<name>A0A834RD66_SARSC</name>
<proteinExistence type="predicted"/>
<evidence type="ECO:0000256" key="1">
    <source>
        <dbReference type="ARBA" id="ARBA00004141"/>
    </source>
</evidence>
<organism evidence="7">
    <name type="scientific">Sarcoptes scabiei</name>
    <name type="common">Itch mite</name>
    <name type="synonym">Acarus scabiei</name>
    <dbReference type="NCBI Taxonomy" id="52283"/>
    <lineage>
        <taxon>Eukaryota</taxon>
        <taxon>Metazoa</taxon>
        <taxon>Ecdysozoa</taxon>
        <taxon>Arthropoda</taxon>
        <taxon>Chelicerata</taxon>
        <taxon>Arachnida</taxon>
        <taxon>Acari</taxon>
        <taxon>Acariformes</taxon>
        <taxon>Sarcoptiformes</taxon>
        <taxon>Astigmata</taxon>
        <taxon>Psoroptidia</taxon>
        <taxon>Sarcoptoidea</taxon>
        <taxon>Sarcoptidae</taxon>
        <taxon>Sarcoptinae</taxon>
        <taxon>Sarcoptes</taxon>
    </lineage>
</organism>
<dbReference type="Pfam" id="PF06271">
    <property type="entry name" value="RDD"/>
    <property type="match status" value="1"/>
</dbReference>
<dbReference type="EnsemblMetazoa" id="SSS_5537s_mrna">
    <property type="protein sequence ID" value="KAF7494479.1"/>
    <property type="gene ID" value="SSS_5537"/>
</dbReference>
<keyword evidence="4 5" id="KW-0472">Membrane</keyword>
<evidence type="ECO:0000256" key="5">
    <source>
        <dbReference type="SAM" id="Phobius"/>
    </source>
</evidence>
<reference evidence="8" key="3">
    <citation type="submission" date="2022-06" db="UniProtKB">
        <authorList>
            <consortium name="EnsemblMetazoa"/>
        </authorList>
    </citation>
    <scope>IDENTIFICATION</scope>
</reference>
<comment type="subcellular location">
    <subcellularLocation>
        <location evidence="1">Membrane</location>
        <topology evidence="1">Multi-pass membrane protein</topology>
    </subcellularLocation>
</comment>
<dbReference type="InterPro" id="IPR010432">
    <property type="entry name" value="RDD"/>
</dbReference>
<dbReference type="GO" id="GO:0016020">
    <property type="term" value="C:membrane"/>
    <property type="evidence" value="ECO:0007669"/>
    <property type="project" value="UniProtKB-SubCell"/>
</dbReference>
<accession>A0A834RD66</accession>
<dbReference type="Proteomes" id="UP000070412">
    <property type="component" value="Unassembled WGS sequence"/>
</dbReference>
<evidence type="ECO:0000313" key="7">
    <source>
        <dbReference type="EMBL" id="KAF7494479.1"/>
    </source>
</evidence>
<gene>
    <name evidence="7" type="ORF">SSS_5537</name>
</gene>
<feature type="transmembrane region" description="Helical" evidence="5">
    <location>
        <begin position="20"/>
        <end position="45"/>
    </location>
</feature>
<evidence type="ECO:0000256" key="3">
    <source>
        <dbReference type="ARBA" id="ARBA00022989"/>
    </source>
</evidence>
<evidence type="ECO:0000256" key="4">
    <source>
        <dbReference type="ARBA" id="ARBA00023136"/>
    </source>
</evidence>